<comment type="caution">
    <text evidence="2">The sequence shown here is derived from an EMBL/GenBank/DDBJ whole genome shotgun (WGS) entry which is preliminary data.</text>
</comment>
<name>A0A6H9V1P1_9ACTN</name>
<dbReference type="RefSeq" id="WP_150946686.1">
    <property type="nucleotide sequence ID" value="NZ_VZRB01000005.1"/>
</dbReference>
<accession>A0A6H9V1P1</accession>
<dbReference type="EMBL" id="VZRB01000005">
    <property type="protein sequence ID" value="KAB1148218.1"/>
    <property type="molecule type" value="Genomic_DNA"/>
</dbReference>
<sequence length="192" mass="20440">MSAVRPVGESARRVLRHEVRAVHGTSGAPVPVAAAFVDRPPRGWELRIASGGAVVLTGPDPGNPVAPVRLRLTVVDAAAAMHLAAPEAVIALDQGVVTHRFVPLPTTLELLLVTAQGPSSGRTVAAHPTRDGGPGVPLPEQPDEPGCYRSAPTVWTEDFHRFEIRVDGNLLRRAFIDTGRRTTRIRLIDTTG</sequence>
<proteinExistence type="predicted"/>
<feature type="region of interest" description="Disordered" evidence="1">
    <location>
        <begin position="119"/>
        <end position="145"/>
    </location>
</feature>
<organism evidence="2 3">
    <name type="scientific">Streptomyces luteolifulvus</name>
    <dbReference type="NCBI Taxonomy" id="2615112"/>
    <lineage>
        <taxon>Bacteria</taxon>
        <taxon>Bacillati</taxon>
        <taxon>Actinomycetota</taxon>
        <taxon>Actinomycetes</taxon>
        <taxon>Kitasatosporales</taxon>
        <taxon>Streptomycetaceae</taxon>
        <taxon>Streptomyces</taxon>
    </lineage>
</organism>
<evidence type="ECO:0000256" key="1">
    <source>
        <dbReference type="SAM" id="MobiDB-lite"/>
    </source>
</evidence>
<gene>
    <name evidence="2" type="ORF">F7R91_09965</name>
</gene>
<protein>
    <submittedName>
        <fullName evidence="2">Uncharacterized protein</fullName>
    </submittedName>
</protein>
<reference evidence="2 3" key="1">
    <citation type="submission" date="2019-09" db="EMBL/GenBank/DDBJ databases">
        <title>Screening of Novel Bioactive Compounds from Soil-Associated.</title>
        <authorList>
            <person name="Zhao S."/>
        </authorList>
    </citation>
    <scope>NUCLEOTIDE SEQUENCE [LARGE SCALE GENOMIC DNA]</scope>
    <source>
        <strain evidence="2 3">HIT-DPA4</strain>
    </source>
</reference>
<dbReference type="AlphaFoldDB" id="A0A6H9V1P1"/>
<dbReference type="Proteomes" id="UP000442707">
    <property type="component" value="Unassembled WGS sequence"/>
</dbReference>
<evidence type="ECO:0000313" key="3">
    <source>
        <dbReference type="Proteomes" id="UP000442707"/>
    </source>
</evidence>
<evidence type="ECO:0000313" key="2">
    <source>
        <dbReference type="EMBL" id="KAB1148218.1"/>
    </source>
</evidence>
<keyword evidence="3" id="KW-1185">Reference proteome</keyword>